<evidence type="ECO:0000256" key="1">
    <source>
        <dbReference type="SAM" id="MobiDB-lite"/>
    </source>
</evidence>
<proteinExistence type="predicted"/>
<name>A0A2N6ULB0_9FIRM</name>
<feature type="compositionally biased region" description="Basic and acidic residues" evidence="1">
    <location>
        <begin position="1"/>
        <end position="45"/>
    </location>
</feature>
<sequence>MSEEKNITNENQYRGDKELDKKTREANKNEGGESLDKKDHADQENLRSISDEADENSNVGAEARRTRTDISENPSKDN</sequence>
<accession>A0A2N6ULB0</accession>
<dbReference type="GeneID" id="84578009"/>
<protein>
    <submittedName>
        <fullName evidence="2">Elastin-binding protein EbpS</fullName>
    </submittedName>
</protein>
<dbReference type="RefSeq" id="WP_102197610.1">
    <property type="nucleotide sequence ID" value="NZ_CAMQCN010000051.1"/>
</dbReference>
<evidence type="ECO:0000313" key="2">
    <source>
        <dbReference type="EMBL" id="PMC82584.1"/>
    </source>
</evidence>
<gene>
    <name evidence="2" type="ORF">CJ192_02295</name>
</gene>
<feature type="compositionally biased region" description="Basic and acidic residues" evidence="1">
    <location>
        <begin position="62"/>
        <end position="78"/>
    </location>
</feature>
<dbReference type="Proteomes" id="UP000235658">
    <property type="component" value="Unassembled WGS sequence"/>
</dbReference>
<dbReference type="AlphaFoldDB" id="A0A2N6ULB0"/>
<organism evidence="2 3">
    <name type="scientific">Anaerococcus hydrogenalis</name>
    <dbReference type="NCBI Taxonomy" id="33029"/>
    <lineage>
        <taxon>Bacteria</taxon>
        <taxon>Bacillati</taxon>
        <taxon>Bacillota</taxon>
        <taxon>Tissierellia</taxon>
        <taxon>Tissierellales</taxon>
        <taxon>Peptoniphilaceae</taxon>
        <taxon>Anaerococcus</taxon>
    </lineage>
</organism>
<reference evidence="2 3" key="1">
    <citation type="submission" date="2017-09" db="EMBL/GenBank/DDBJ databases">
        <title>Bacterial strain isolated from the female urinary microbiota.</title>
        <authorList>
            <person name="Thomas-White K."/>
            <person name="Kumar N."/>
            <person name="Forster S."/>
            <person name="Putonti C."/>
            <person name="Lawley T."/>
            <person name="Wolfe A.J."/>
        </authorList>
    </citation>
    <scope>NUCLEOTIDE SEQUENCE [LARGE SCALE GENOMIC DNA]</scope>
    <source>
        <strain evidence="2 3">UMB0204</strain>
    </source>
</reference>
<evidence type="ECO:0000313" key="3">
    <source>
        <dbReference type="Proteomes" id="UP000235658"/>
    </source>
</evidence>
<dbReference type="EMBL" id="PNHP01000001">
    <property type="protein sequence ID" value="PMC82584.1"/>
    <property type="molecule type" value="Genomic_DNA"/>
</dbReference>
<feature type="region of interest" description="Disordered" evidence="1">
    <location>
        <begin position="1"/>
        <end position="78"/>
    </location>
</feature>
<comment type="caution">
    <text evidence="2">The sequence shown here is derived from an EMBL/GenBank/DDBJ whole genome shotgun (WGS) entry which is preliminary data.</text>
</comment>